<proteinExistence type="predicted"/>
<dbReference type="AlphaFoldDB" id="A0AAE0F6D6"/>
<dbReference type="SUPFAM" id="SSF48403">
    <property type="entry name" value="Ankyrin repeat"/>
    <property type="match status" value="2"/>
</dbReference>
<feature type="repeat" description="ANK" evidence="3">
    <location>
        <begin position="543"/>
        <end position="575"/>
    </location>
</feature>
<evidence type="ECO:0000256" key="1">
    <source>
        <dbReference type="ARBA" id="ARBA00022737"/>
    </source>
</evidence>
<dbReference type="Gene3D" id="1.25.40.20">
    <property type="entry name" value="Ankyrin repeat-containing domain"/>
    <property type="match status" value="3"/>
</dbReference>
<dbReference type="Pfam" id="PF12796">
    <property type="entry name" value="Ank_2"/>
    <property type="match status" value="4"/>
</dbReference>
<reference evidence="6 7" key="1">
    <citation type="journal article" date="2015" name="Genome Biol. Evol.">
        <title>Comparative Genomics of a Bacterivorous Green Alga Reveals Evolutionary Causalities and Consequences of Phago-Mixotrophic Mode of Nutrition.</title>
        <authorList>
            <person name="Burns J.A."/>
            <person name="Paasch A."/>
            <person name="Narechania A."/>
            <person name="Kim E."/>
        </authorList>
    </citation>
    <scope>NUCLEOTIDE SEQUENCE [LARGE SCALE GENOMIC DNA]</scope>
    <source>
        <strain evidence="6 7">PLY_AMNH</strain>
    </source>
</reference>
<evidence type="ECO:0000313" key="6">
    <source>
        <dbReference type="EMBL" id="KAK3253239.1"/>
    </source>
</evidence>
<gene>
    <name evidence="6" type="ORF">CYMTET_37502</name>
</gene>
<keyword evidence="1" id="KW-0677">Repeat</keyword>
<feature type="coiled-coil region" evidence="4">
    <location>
        <begin position="22"/>
        <end position="113"/>
    </location>
</feature>
<feature type="region of interest" description="Disordered" evidence="5">
    <location>
        <begin position="1159"/>
        <end position="1206"/>
    </location>
</feature>
<evidence type="ECO:0000256" key="5">
    <source>
        <dbReference type="SAM" id="MobiDB-lite"/>
    </source>
</evidence>
<organism evidence="6 7">
    <name type="scientific">Cymbomonas tetramitiformis</name>
    <dbReference type="NCBI Taxonomy" id="36881"/>
    <lineage>
        <taxon>Eukaryota</taxon>
        <taxon>Viridiplantae</taxon>
        <taxon>Chlorophyta</taxon>
        <taxon>Pyramimonadophyceae</taxon>
        <taxon>Pyramimonadales</taxon>
        <taxon>Pyramimonadaceae</taxon>
        <taxon>Cymbomonas</taxon>
    </lineage>
</organism>
<evidence type="ECO:0000256" key="4">
    <source>
        <dbReference type="SAM" id="Coils"/>
    </source>
</evidence>
<keyword evidence="7" id="KW-1185">Reference proteome</keyword>
<evidence type="ECO:0000256" key="2">
    <source>
        <dbReference type="ARBA" id="ARBA00023043"/>
    </source>
</evidence>
<dbReference type="PANTHER" id="PTHR24198">
    <property type="entry name" value="ANKYRIN REPEAT AND PROTEIN KINASE DOMAIN-CONTAINING PROTEIN"/>
    <property type="match status" value="1"/>
</dbReference>
<feature type="repeat" description="ANK" evidence="3">
    <location>
        <begin position="929"/>
        <end position="961"/>
    </location>
</feature>
<dbReference type="PANTHER" id="PTHR24198:SF165">
    <property type="entry name" value="ANKYRIN REPEAT-CONTAINING PROTEIN-RELATED"/>
    <property type="match status" value="1"/>
</dbReference>
<keyword evidence="2 3" id="KW-0040">ANK repeat</keyword>
<feature type="region of interest" description="Disordered" evidence="5">
    <location>
        <begin position="1077"/>
        <end position="1096"/>
    </location>
</feature>
<dbReference type="PROSITE" id="PS50297">
    <property type="entry name" value="ANK_REP_REGION"/>
    <property type="match status" value="1"/>
</dbReference>
<dbReference type="Proteomes" id="UP001190700">
    <property type="component" value="Unassembled WGS sequence"/>
</dbReference>
<evidence type="ECO:0000313" key="7">
    <source>
        <dbReference type="Proteomes" id="UP001190700"/>
    </source>
</evidence>
<name>A0AAE0F6D6_9CHLO</name>
<feature type="repeat" description="ANK" evidence="3">
    <location>
        <begin position="745"/>
        <end position="777"/>
    </location>
</feature>
<accession>A0AAE0F6D6</accession>
<protein>
    <submittedName>
        <fullName evidence="6">Uncharacterized protein</fullName>
    </submittedName>
</protein>
<keyword evidence="4" id="KW-0175">Coiled coil</keyword>
<sequence>MMPLKQRIVEEQKKRQDAYEIVEKTKQREVDLRTQVKDLFEEVKQLTEKEAAANERLRQEKAKQARQVSLREETLQNQLRQSEQEKRELQVRLQATEDKLEAAHEQHRKLHSEKEGTLENLNQTKTLHVEHMNKAGGTVARYLKEISELKADNESTRKKLQHTQLLLEVASSAGVVPRTPSTAPPEILVKPSDVWDRGVTVKWLVDFTTEHRCWTWPTWKVVRDIVKPMTARARCRYTELPSMRAGGNVGPAQLFVSHAWAAMWGHLVAAVVASAPRGAHVWLDVFAVLQWPDPSEQTFKDEDLRQLRAALGMMSGLLCVAGYASDTENRLCVAAAARKDLGAVQTELEVPAAEALPFTRRWCLEEVRIAVELRKPVLLAAGAVSTSGERTFEPGDAELATKLVSLVDAETAGTGQAEDLERLKDSSINRGVTEGDLTVTVRGALQGAHLGRNHQLLLKAAVLGSLELLPGGAASLDVNACCADGVSPLAAAAALGQPWLVRALRDLGANDRAGAVVAAAQAGHADTLLVLLPRASPNERNRLGQSALVEAAIGGHLSAVHVMLEAGAHASHCDASERSAAMAAAEGGHLMVLQALLAAGAEMSGMSTNGMTCLMYAAKGGNVTIIEKAKEAADLMVAEAAAMTSPTLPGALEEDSDEEGEPAPIDAADIYGLTAVMHAAMAGKGAAVRWLVRANAGVYSVAKGGRTALMIGVEGGNLEAVRSLLDVVRERGGDLVALMDLADEDGTTALMRSATVGYTAILKVLLEAGADHGAFDMTGRTVLMHAVAGGHMEVARDILNYITLSARAHQMISLEACDPEANTALLTVAAAARASDTLTTVRNRVAMARMLFEAGADMRARNTSGCTLLGRAVAVGNMTLARALLASGGEFASLLGSVAICAAGDVGDCDVLGALLELSVSPDGGASQANESPLYHAAAGCHEKAVNMLLSAGAAITYEKEDAWNALHVAAKVGCAAAVKALLAAGAPLEKRTSSGPEGASALMVWVLQRCDVQTIGVLQYLLDAGADANCITIVEEMQGLGPMVPLDVVQLREGPDEVKKLLEKHGGIRKCNLKVRRQGTPGTAGATADDSEKDDVVLDNEQELKIEEEDSQIGVHRPAAPTEEDEEQKLVMEEASLREALGAATPADLPVEAPGTAMPADLPVEAPGTAMPADLPVEAPGAAMPADRPVEAPGTAMPADLAVSA</sequence>
<feature type="repeat" description="ANK" evidence="3">
    <location>
        <begin position="962"/>
        <end position="994"/>
    </location>
</feature>
<dbReference type="SMART" id="SM00248">
    <property type="entry name" value="ANK"/>
    <property type="match status" value="13"/>
</dbReference>
<dbReference type="EMBL" id="LGRX02024935">
    <property type="protein sequence ID" value="KAK3253239.1"/>
    <property type="molecule type" value="Genomic_DNA"/>
</dbReference>
<dbReference type="InterPro" id="IPR036770">
    <property type="entry name" value="Ankyrin_rpt-contain_sf"/>
</dbReference>
<comment type="caution">
    <text evidence="6">The sequence shown here is derived from an EMBL/GenBank/DDBJ whole genome shotgun (WGS) entry which is preliminary data.</text>
</comment>
<dbReference type="PROSITE" id="PS50088">
    <property type="entry name" value="ANK_REPEAT"/>
    <property type="match status" value="4"/>
</dbReference>
<evidence type="ECO:0000256" key="3">
    <source>
        <dbReference type="PROSITE-ProRule" id="PRU00023"/>
    </source>
</evidence>
<dbReference type="InterPro" id="IPR002110">
    <property type="entry name" value="Ankyrin_rpt"/>
</dbReference>